<dbReference type="GO" id="GO:0016787">
    <property type="term" value="F:hydrolase activity"/>
    <property type="evidence" value="ECO:0007669"/>
    <property type="project" value="UniProtKB-KW"/>
</dbReference>
<dbReference type="Proteomes" id="UP000197535">
    <property type="component" value="Unassembled WGS sequence"/>
</dbReference>
<keyword evidence="5" id="KW-1185">Reference proteome</keyword>
<organism evidence="4 5">
    <name type="scientific">Noviherbaspirillum denitrificans</name>
    <dbReference type="NCBI Taxonomy" id="1968433"/>
    <lineage>
        <taxon>Bacteria</taxon>
        <taxon>Pseudomonadati</taxon>
        <taxon>Pseudomonadota</taxon>
        <taxon>Betaproteobacteria</taxon>
        <taxon>Burkholderiales</taxon>
        <taxon>Oxalobacteraceae</taxon>
        <taxon>Noviherbaspirillum</taxon>
    </lineage>
</organism>
<protein>
    <submittedName>
        <fullName evidence="4">mRNA 3'-end processing factor</fullName>
    </submittedName>
</protein>
<evidence type="ECO:0000259" key="2">
    <source>
        <dbReference type="SMART" id="SM00849"/>
    </source>
</evidence>
<dbReference type="AlphaFoldDB" id="A0A254THC2"/>
<accession>A0A254THC2</accession>
<dbReference type="Pfam" id="PF00753">
    <property type="entry name" value="Lactamase_B"/>
    <property type="match status" value="1"/>
</dbReference>
<dbReference type="SMART" id="SM01027">
    <property type="entry name" value="Beta-Casp"/>
    <property type="match status" value="1"/>
</dbReference>
<dbReference type="Pfam" id="PF10996">
    <property type="entry name" value="Beta-Casp"/>
    <property type="match status" value="1"/>
</dbReference>
<sequence>MQMQFLGATGTVTGSKYLVSSGQTKILVDCGLFQGYKQLRLRNWAELPVDPSTIDAVILTHAHLDHSGYIPVLVKNGFRGKIYCSEATFDLCRILLRDSGHLLEEEAGYANKHSYSRHAPALPLYTEEEALASLEFFAPVKFGKRFAVVGKLHAELVRAGHILGAASVTLDDGKTTIAFSGDLGRMNDPIMAPPARIARADYLVLESTYGNRKHDPADPMDLLSKTIQETVARGGVVIVPSFAVGRAQTLLHYVDQLKQSGAIPQVLPVYLNSPMAADVTALYREYRKDHRLDDAQCHAMCNAARFVNSVEESKALNMKHMPMVIIAASGMATGGRVLHHLKAFASDPRNTILFAGFQAGGTRGAAMLSGVDAIKIHGEYVPLRAQVVQIENLSAHADADEILSWLSGFGQPPKQTFITHGEPDAADALRRRIEEQLKWQCRVPDYLESVQLVQP</sequence>
<dbReference type="InterPro" id="IPR036866">
    <property type="entry name" value="RibonucZ/Hydroxyglut_hydro"/>
</dbReference>
<dbReference type="Gene3D" id="3.40.50.10890">
    <property type="match status" value="1"/>
</dbReference>
<feature type="domain" description="Metallo-beta-lactamase" evidence="2">
    <location>
        <begin position="13"/>
        <end position="242"/>
    </location>
</feature>
<feature type="domain" description="Beta-Casp" evidence="3">
    <location>
        <begin position="247"/>
        <end position="367"/>
    </location>
</feature>
<dbReference type="EMBL" id="LSTO01000001">
    <property type="protein sequence ID" value="OWW22039.1"/>
    <property type="molecule type" value="Genomic_DNA"/>
</dbReference>
<dbReference type="OrthoDB" id="9803916at2"/>
<dbReference type="PANTHER" id="PTHR11203:SF37">
    <property type="entry name" value="INTEGRATOR COMPLEX SUBUNIT 11"/>
    <property type="match status" value="1"/>
</dbReference>
<dbReference type="InterPro" id="IPR022712">
    <property type="entry name" value="Beta_Casp"/>
</dbReference>
<dbReference type="GO" id="GO:0004521">
    <property type="term" value="F:RNA endonuclease activity"/>
    <property type="evidence" value="ECO:0007669"/>
    <property type="project" value="TreeGrafter"/>
</dbReference>
<dbReference type="CDD" id="cd16295">
    <property type="entry name" value="TTHA0252-CPSF-like_MBL-fold"/>
    <property type="match status" value="1"/>
</dbReference>
<dbReference type="InterPro" id="IPR011108">
    <property type="entry name" value="RMMBL"/>
</dbReference>
<evidence type="ECO:0000256" key="1">
    <source>
        <dbReference type="ARBA" id="ARBA00022801"/>
    </source>
</evidence>
<dbReference type="InterPro" id="IPR001279">
    <property type="entry name" value="Metallo-B-lactamas"/>
</dbReference>
<dbReference type="Gene3D" id="3.60.15.10">
    <property type="entry name" value="Ribonuclease Z/Hydroxyacylglutathione hydrolase-like"/>
    <property type="match status" value="1"/>
</dbReference>
<evidence type="ECO:0000313" key="5">
    <source>
        <dbReference type="Proteomes" id="UP000197535"/>
    </source>
</evidence>
<comment type="caution">
    <text evidence="4">The sequence shown here is derived from an EMBL/GenBank/DDBJ whole genome shotgun (WGS) entry which is preliminary data.</text>
</comment>
<name>A0A254THC2_9BURK</name>
<dbReference type="SUPFAM" id="SSF56281">
    <property type="entry name" value="Metallo-hydrolase/oxidoreductase"/>
    <property type="match status" value="1"/>
</dbReference>
<dbReference type="Pfam" id="PF07521">
    <property type="entry name" value="RMMBL"/>
    <property type="match status" value="1"/>
</dbReference>
<proteinExistence type="predicted"/>
<dbReference type="PANTHER" id="PTHR11203">
    <property type="entry name" value="CLEAVAGE AND POLYADENYLATION SPECIFICITY FACTOR FAMILY MEMBER"/>
    <property type="match status" value="1"/>
</dbReference>
<keyword evidence="1" id="KW-0378">Hydrolase</keyword>
<evidence type="ECO:0000313" key="4">
    <source>
        <dbReference type="EMBL" id="OWW22039.1"/>
    </source>
</evidence>
<dbReference type="RefSeq" id="WP_088708869.1">
    <property type="nucleotide sequence ID" value="NZ_LSTO01000001.1"/>
</dbReference>
<dbReference type="SMART" id="SM00849">
    <property type="entry name" value="Lactamase_B"/>
    <property type="match status" value="1"/>
</dbReference>
<dbReference type="InterPro" id="IPR050698">
    <property type="entry name" value="MBL"/>
</dbReference>
<evidence type="ECO:0000259" key="3">
    <source>
        <dbReference type="SMART" id="SM01027"/>
    </source>
</evidence>
<reference evidence="4 5" key="1">
    <citation type="submission" date="2016-02" db="EMBL/GenBank/DDBJ databases">
        <authorList>
            <person name="Wen L."/>
            <person name="He K."/>
            <person name="Yang H."/>
        </authorList>
    </citation>
    <scope>NUCLEOTIDE SEQUENCE [LARGE SCALE GENOMIC DNA]</scope>
    <source>
        <strain evidence="4 5">TSA40</strain>
    </source>
</reference>
<gene>
    <name evidence="4" type="ORF">AYR66_23655</name>
</gene>